<dbReference type="InterPro" id="IPR009003">
    <property type="entry name" value="Peptidase_S1_PA"/>
</dbReference>
<evidence type="ECO:0000256" key="3">
    <source>
        <dbReference type="RuleBase" id="RU363034"/>
    </source>
</evidence>
<protein>
    <submittedName>
        <fullName evidence="6">Putative serine protease</fullName>
    </submittedName>
</protein>
<dbReference type="CDD" id="cd00190">
    <property type="entry name" value="Tryp_SPc"/>
    <property type="match status" value="1"/>
</dbReference>
<evidence type="ECO:0000313" key="6">
    <source>
        <dbReference type="EMBL" id="EGU41950.1"/>
    </source>
</evidence>
<proteinExistence type="inferred from homology"/>
<reference evidence="6 7" key="1">
    <citation type="journal article" date="2012" name="Int. J. Syst. Evol. Microbiol.">
        <title>Vibrio caribbeanicus sp. nov., isolated from the marine sponge Scleritoderma cyanea.</title>
        <authorList>
            <person name="Hoffmann M."/>
            <person name="Monday S.R."/>
            <person name="Allard M.W."/>
            <person name="Strain E.A."/>
            <person name="Whittaker P."/>
            <person name="Naum M."/>
            <person name="McCarthy P.J."/>
            <person name="Lopez J.V."/>
            <person name="Fischer M."/>
            <person name="Brown E.W."/>
        </authorList>
    </citation>
    <scope>NUCLEOTIDE SEQUENCE [LARGE SCALE GENOMIC DNA]</scope>
    <source>
        <strain evidence="6 7">ATCC 700023</strain>
    </source>
</reference>
<dbReference type="PROSITE" id="PS00135">
    <property type="entry name" value="TRYPSIN_SER"/>
    <property type="match status" value="1"/>
</dbReference>
<sequence>MQKLMLIGAIALSSSAHSIEVSPFIINGSPVVIDNYPSFTSLFYENLVGGYTTSFCGATALNSDYVLTAAHCIVGNSRLEQVTVALQLVNETNYVPGAPLRVSDFFVPATYIESSSRLWPDDIAILKLETSLPTGDHLDKLNFSVFGDLPAADTYVTIGHGLVYNSGTGRYQNDNELLETTLTPLPLSQCKAHFGSNFTDKQICFDGTLPDTELQNSPCDGDSGGPVYRLTGSGYIQVGITSFGLEQCGDPTISTQVTSAFTNVAHYEDWIRNVLDGNVVSTYRVVEQDGERVVIDNSSTASSGANSESGGSSGGSVSVISLLGLLFISYMRQCSRMRISELSNRPRSQN</sequence>
<keyword evidence="3" id="KW-0378">Hydrolase</keyword>
<dbReference type="Pfam" id="PF00089">
    <property type="entry name" value="Trypsin"/>
    <property type="match status" value="1"/>
</dbReference>
<dbReference type="PRINTS" id="PR00722">
    <property type="entry name" value="CHYMOTRYPSIN"/>
</dbReference>
<dbReference type="InterPro" id="IPR001314">
    <property type="entry name" value="Peptidase_S1A"/>
</dbReference>
<dbReference type="InterPro" id="IPR033116">
    <property type="entry name" value="TRYPSIN_SER"/>
</dbReference>
<dbReference type="InterPro" id="IPR001254">
    <property type="entry name" value="Trypsin_dom"/>
</dbReference>
<dbReference type="SUPFAM" id="SSF50494">
    <property type="entry name" value="Trypsin-like serine proteases"/>
    <property type="match status" value="1"/>
</dbReference>
<keyword evidence="3" id="KW-0720">Serine protease</keyword>
<dbReference type="SMART" id="SM00020">
    <property type="entry name" value="Tryp_SPc"/>
    <property type="match status" value="1"/>
</dbReference>
<dbReference type="EMBL" id="AFWF01000104">
    <property type="protein sequence ID" value="EGU41950.1"/>
    <property type="molecule type" value="Genomic_DNA"/>
</dbReference>
<dbReference type="PANTHER" id="PTHR24276:SF98">
    <property type="entry name" value="FI18310P1-RELATED"/>
    <property type="match status" value="1"/>
</dbReference>
<keyword evidence="4" id="KW-0732">Signal</keyword>
<dbReference type="InterPro" id="IPR018114">
    <property type="entry name" value="TRYPSIN_HIS"/>
</dbReference>
<dbReference type="GO" id="GO:0006508">
    <property type="term" value="P:proteolysis"/>
    <property type="evidence" value="ECO:0007669"/>
    <property type="project" value="UniProtKB-KW"/>
</dbReference>
<dbReference type="AlphaFoldDB" id="F9S1B1"/>
<dbReference type="OrthoDB" id="9813836at2"/>
<keyword evidence="3 6" id="KW-0645">Protease</keyword>
<comment type="similarity">
    <text evidence="1">Belongs to the peptidase S1 family.</text>
</comment>
<dbReference type="Gene3D" id="2.40.10.10">
    <property type="entry name" value="Trypsin-like serine proteases"/>
    <property type="match status" value="1"/>
</dbReference>
<name>F9S1B1_9VIBR</name>
<gene>
    <name evidence="6" type="ORF">VII00023_00035</name>
</gene>
<dbReference type="MEROPS" id="S01.515"/>
<evidence type="ECO:0000259" key="5">
    <source>
        <dbReference type="PROSITE" id="PS50240"/>
    </source>
</evidence>
<dbReference type="RefSeq" id="WP_006711882.1">
    <property type="nucleotide sequence ID" value="NZ_AFWF01000104.1"/>
</dbReference>
<dbReference type="PROSITE" id="PS00134">
    <property type="entry name" value="TRYPSIN_HIS"/>
    <property type="match status" value="1"/>
</dbReference>
<organism evidence="6 7">
    <name type="scientific">Vibrio ichthyoenteri ATCC 700023</name>
    <dbReference type="NCBI Taxonomy" id="870968"/>
    <lineage>
        <taxon>Bacteria</taxon>
        <taxon>Pseudomonadati</taxon>
        <taxon>Pseudomonadota</taxon>
        <taxon>Gammaproteobacteria</taxon>
        <taxon>Vibrionales</taxon>
        <taxon>Vibrionaceae</taxon>
        <taxon>Vibrio</taxon>
    </lineage>
</organism>
<evidence type="ECO:0000256" key="4">
    <source>
        <dbReference type="SAM" id="SignalP"/>
    </source>
</evidence>
<keyword evidence="2" id="KW-1015">Disulfide bond</keyword>
<dbReference type="InterPro" id="IPR050430">
    <property type="entry name" value="Peptidase_S1"/>
</dbReference>
<feature type="signal peptide" evidence="4">
    <location>
        <begin position="1"/>
        <end position="18"/>
    </location>
</feature>
<evidence type="ECO:0000313" key="7">
    <source>
        <dbReference type="Proteomes" id="UP000004605"/>
    </source>
</evidence>
<feature type="chain" id="PRO_5003386449" evidence="4">
    <location>
        <begin position="19"/>
        <end position="350"/>
    </location>
</feature>
<evidence type="ECO:0000256" key="1">
    <source>
        <dbReference type="ARBA" id="ARBA00007664"/>
    </source>
</evidence>
<comment type="caution">
    <text evidence="6">The sequence shown here is derived from an EMBL/GenBank/DDBJ whole genome shotgun (WGS) entry which is preliminary data.</text>
</comment>
<dbReference type="GO" id="GO:0004252">
    <property type="term" value="F:serine-type endopeptidase activity"/>
    <property type="evidence" value="ECO:0007669"/>
    <property type="project" value="InterPro"/>
</dbReference>
<dbReference type="Proteomes" id="UP000004605">
    <property type="component" value="Unassembled WGS sequence"/>
</dbReference>
<dbReference type="PROSITE" id="PS50240">
    <property type="entry name" value="TRYPSIN_DOM"/>
    <property type="match status" value="1"/>
</dbReference>
<evidence type="ECO:0000256" key="2">
    <source>
        <dbReference type="ARBA" id="ARBA00023157"/>
    </source>
</evidence>
<keyword evidence="7" id="KW-1185">Reference proteome</keyword>
<feature type="domain" description="Peptidase S1" evidence="5">
    <location>
        <begin position="25"/>
        <end position="276"/>
    </location>
</feature>
<dbReference type="InterPro" id="IPR043504">
    <property type="entry name" value="Peptidase_S1_PA_chymotrypsin"/>
</dbReference>
<accession>F9S1B1</accession>
<dbReference type="PANTHER" id="PTHR24276">
    <property type="entry name" value="POLYSERASE-RELATED"/>
    <property type="match status" value="1"/>
</dbReference>